<dbReference type="InterPro" id="IPR003829">
    <property type="entry name" value="Pirin_N_dom"/>
</dbReference>
<dbReference type="Pfam" id="PF17954">
    <property type="entry name" value="Pirin_C_2"/>
    <property type="match status" value="1"/>
</dbReference>
<gene>
    <name evidence="6" type="ORF">HHL10_20145</name>
</gene>
<proteinExistence type="inferred from homology"/>
<name>A0A848FHG9_9BURK</name>
<evidence type="ECO:0000259" key="5">
    <source>
        <dbReference type="Pfam" id="PF17954"/>
    </source>
</evidence>
<keyword evidence="2" id="KW-0408">Iron</keyword>
<feature type="binding site" evidence="2">
    <location>
        <position position="102"/>
    </location>
    <ligand>
        <name>Fe cation</name>
        <dbReference type="ChEBI" id="CHEBI:24875"/>
    </ligand>
</feature>
<evidence type="ECO:0000256" key="1">
    <source>
        <dbReference type="ARBA" id="ARBA00008416"/>
    </source>
</evidence>
<dbReference type="Proteomes" id="UP000574067">
    <property type="component" value="Unassembled WGS sequence"/>
</dbReference>
<evidence type="ECO:0000313" key="7">
    <source>
        <dbReference type="Proteomes" id="UP000574067"/>
    </source>
</evidence>
<dbReference type="PANTHER" id="PTHR43212">
    <property type="entry name" value="QUERCETIN 2,3-DIOXYGENASE"/>
    <property type="match status" value="1"/>
</dbReference>
<keyword evidence="2" id="KW-0479">Metal-binding</keyword>
<dbReference type="RefSeq" id="WP_169162199.1">
    <property type="nucleotide sequence ID" value="NZ_JABBFW010000017.1"/>
</dbReference>
<dbReference type="InterPro" id="IPR041602">
    <property type="entry name" value="Quercetinase_C"/>
</dbReference>
<comment type="caution">
    <text evidence="6">The sequence shown here is derived from an EMBL/GenBank/DDBJ whole genome shotgun (WGS) entry which is preliminary data.</text>
</comment>
<dbReference type="EMBL" id="JABBFW010000017">
    <property type="protein sequence ID" value="NML17291.1"/>
    <property type="molecule type" value="Genomic_DNA"/>
</dbReference>
<dbReference type="PIRSF" id="PIRSF006232">
    <property type="entry name" value="Pirin"/>
    <property type="match status" value="1"/>
</dbReference>
<dbReference type="AlphaFoldDB" id="A0A848FHG9"/>
<dbReference type="PANTHER" id="PTHR43212:SF3">
    <property type="entry name" value="QUERCETIN 2,3-DIOXYGENASE"/>
    <property type="match status" value="1"/>
</dbReference>
<comment type="similarity">
    <text evidence="1 3">Belongs to the pirin family.</text>
</comment>
<dbReference type="Pfam" id="PF02678">
    <property type="entry name" value="Pirin"/>
    <property type="match status" value="1"/>
</dbReference>
<evidence type="ECO:0000259" key="4">
    <source>
        <dbReference type="Pfam" id="PF02678"/>
    </source>
</evidence>
<dbReference type="InterPro" id="IPR012093">
    <property type="entry name" value="Pirin"/>
</dbReference>
<dbReference type="SUPFAM" id="SSF51182">
    <property type="entry name" value="RmlC-like cupins"/>
    <property type="match status" value="1"/>
</dbReference>
<dbReference type="InterPro" id="IPR014710">
    <property type="entry name" value="RmlC-like_jellyroll"/>
</dbReference>
<organism evidence="6 7">
    <name type="scientific">Azohydromonas caseinilytica</name>
    <dbReference type="NCBI Taxonomy" id="2728836"/>
    <lineage>
        <taxon>Bacteria</taxon>
        <taxon>Pseudomonadati</taxon>
        <taxon>Pseudomonadota</taxon>
        <taxon>Betaproteobacteria</taxon>
        <taxon>Burkholderiales</taxon>
        <taxon>Sphaerotilaceae</taxon>
        <taxon>Azohydromonas</taxon>
    </lineage>
</organism>
<evidence type="ECO:0000313" key="6">
    <source>
        <dbReference type="EMBL" id="NML17291.1"/>
    </source>
</evidence>
<feature type="binding site" evidence="2">
    <location>
        <position position="60"/>
    </location>
    <ligand>
        <name>Fe cation</name>
        <dbReference type="ChEBI" id="CHEBI:24875"/>
    </ligand>
</feature>
<protein>
    <submittedName>
        <fullName evidence="6">Pirin family protein</fullName>
    </submittedName>
</protein>
<dbReference type="GO" id="GO:0046872">
    <property type="term" value="F:metal ion binding"/>
    <property type="evidence" value="ECO:0007669"/>
    <property type="project" value="UniProtKB-KW"/>
</dbReference>
<reference evidence="6 7" key="1">
    <citation type="submission" date="2020-04" db="EMBL/GenBank/DDBJ databases">
        <title>Azohydromonas sp. isolated from soil.</title>
        <authorList>
            <person name="Dahal R.H."/>
        </authorList>
    </citation>
    <scope>NUCLEOTIDE SEQUENCE [LARGE SCALE GENOMIC DNA]</scope>
    <source>
        <strain evidence="6 7">G-1-1-14</strain>
    </source>
</reference>
<feature type="binding site" evidence="2">
    <location>
        <position position="58"/>
    </location>
    <ligand>
        <name>Fe cation</name>
        <dbReference type="ChEBI" id="CHEBI:24875"/>
    </ligand>
</feature>
<evidence type="ECO:0000256" key="3">
    <source>
        <dbReference type="RuleBase" id="RU003457"/>
    </source>
</evidence>
<feature type="domain" description="Quercetin 2,3-dioxygenase C-terminal cupin" evidence="5">
    <location>
        <begin position="147"/>
        <end position="238"/>
    </location>
</feature>
<dbReference type="Gene3D" id="2.60.120.10">
    <property type="entry name" value="Jelly Rolls"/>
    <property type="match status" value="2"/>
</dbReference>
<evidence type="ECO:0000256" key="2">
    <source>
        <dbReference type="PIRSR" id="PIRSR006232-1"/>
    </source>
</evidence>
<feature type="binding site" evidence="2">
    <location>
        <position position="104"/>
    </location>
    <ligand>
        <name>Fe cation</name>
        <dbReference type="ChEBI" id="CHEBI:24875"/>
    </ligand>
</feature>
<feature type="domain" description="Pirin N-terminal" evidence="4">
    <location>
        <begin position="9"/>
        <end position="118"/>
    </location>
</feature>
<dbReference type="InterPro" id="IPR011051">
    <property type="entry name" value="RmlC_Cupin_sf"/>
</dbReference>
<keyword evidence="7" id="KW-1185">Reference proteome</keyword>
<sequence>MADVFHDRHARGRTKTGWLDAHHTFSFGSFNDPTRMGFRALRVINEDVIAGGSGFPKHAHDHFDILTFMLAGTLEHSDSAGHRELLHAGDVQFISAGSGIRHAERNPSPDVPTHLFQIGLHADANGAPPRYQLLRGALQPGSTRPRLIVGPGELEETLHLRAPVRIWASRAGPRTQCAYTLTPGRFGWLQLLEGIVEVDAEAGATTLELRGGNALQLATVRHLVIKPMTAAAWLWFDLP</sequence>
<accession>A0A848FHG9</accession>
<comment type="cofactor">
    <cofactor evidence="2">
        <name>Fe cation</name>
        <dbReference type="ChEBI" id="CHEBI:24875"/>
    </cofactor>
    <text evidence="2">Binds 1 Fe cation per subunit.</text>
</comment>